<gene>
    <name evidence="2" type="ORF">BCV71DRAFT_175628</name>
</gene>
<proteinExistence type="predicted"/>
<dbReference type="EMBL" id="KV921293">
    <property type="protein sequence ID" value="ORE20483.1"/>
    <property type="molecule type" value="Genomic_DNA"/>
</dbReference>
<dbReference type="InterPro" id="IPR029063">
    <property type="entry name" value="SAM-dependent_MTases_sf"/>
</dbReference>
<reference evidence="2 3" key="1">
    <citation type="journal article" date="2016" name="Proc. Natl. Acad. Sci. U.S.A.">
        <title>Lipid metabolic changes in an early divergent fungus govern the establishment of a mutualistic symbiosis with endobacteria.</title>
        <authorList>
            <person name="Lastovetsky O.A."/>
            <person name="Gaspar M.L."/>
            <person name="Mondo S.J."/>
            <person name="LaButti K.M."/>
            <person name="Sandor L."/>
            <person name="Grigoriev I.V."/>
            <person name="Henry S.A."/>
            <person name="Pawlowska T.E."/>
        </authorList>
    </citation>
    <scope>NUCLEOTIDE SEQUENCE [LARGE SCALE GENOMIC DNA]</scope>
    <source>
        <strain evidence="2 3">ATCC 11559</strain>
    </source>
</reference>
<dbReference type="SUPFAM" id="SSF53335">
    <property type="entry name" value="S-adenosyl-L-methionine-dependent methyltransferases"/>
    <property type="match status" value="1"/>
</dbReference>
<sequence length="74" mass="8424">NCAYYGCDLVDVVDKETMSKQFIFTIGNVVEGLPYEDNTFDFIHMWLLALSLREKERPLAIKKAVRVIKPGGCL</sequence>
<dbReference type="GO" id="GO:0008757">
    <property type="term" value="F:S-adenosylmethionine-dependent methyltransferase activity"/>
    <property type="evidence" value="ECO:0007669"/>
    <property type="project" value="InterPro"/>
</dbReference>
<dbReference type="Proteomes" id="UP000242381">
    <property type="component" value="Unassembled WGS sequence"/>
</dbReference>
<accession>A0A1X0S840</accession>
<dbReference type="AlphaFoldDB" id="A0A1X0S840"/>
<dbReference type="InterPro" id="IPR013216">
    <property type="entry name" value="Methyltransf_11"/>
</dbReference>
<name>A0A1X0S840_RHIZD</name>
<dbReference type="Gene3D" id="3.40.50.150">
    <property type="entry name" value="Vaccinia Virus protein VP39"/>
    <property type="match status" value="1"/>
</dbReference>
<dbReference type="Pfam" id="PF08241">
    <property type="entry name" value="Methyltransf_11"/>
    <property type="match status" value="1"/>
</dbReference>
<feature type="domain" description="Methyltransferase type 11" evidence="1">
    <location>
        <begin position="5"/>
        <end position="73"/>
    </location>
</feature>
<feature type="non-terminal residue" evidence="2">
    <location>
        <position position="1"/>
    </location>
</feature>
<evidence type="ECO:0000313" key="3">
    <source>
        <dbReference type="Proteomes" id="UP000242381"/>
    </source>
</evidence>
<evidence type="ECO:0000259" key="1">
    <source>
        <dbReference type="Pfam" id="PF08241"/>
    </source>
</evidence>
<evidence type="ECO:0000313" key="2">
    <source>
        <dbReference type="EMBL" id="ORE20483.1"/>
    </source>
</evidence>
<organism evidence="2 3">
    <name type="scientific">Rhizopus microsporus</name>
    <dbReference type="NCBI Taxonomy" id="58291"/>
    <lineage>
        <taxon>Eukaryota</taxon>
        <taxon>Fungi</taxon>
        <taxon>Fungi incertae sedis</taxon>
        <taxon>Mucoromycota</taxon>
        <taxon>Mucoromycotina</taxon>
        <taxon>Mucoromycetes</taxon>
        <taxon>Mucorales</taxon>
        <taxon>Mucorineae</taxon>
        <taxon>Rhizopodaceae</taxon>
        <taxon>Rhizopus</taxon>
    </lineage>
</organism>
<protein>
    <recommendedName>
        <fullName evidence="1">Methyltransferase type 11 domain-containing protein</fullName>
    </recommendedName>
</protein>